<keyword evidence="1" id="KW-0812">Transmembrane</keyword>
<feature type="transmembrane region" description="Helical" evidence="1">
    <location>
        <begin position="339"/>
        <end position="358"/>
    </location>
</feature>
<dbReference type="RefSeq" id="WP_283174878.1">
    <property type="nucleotide sequence ID" value="NZ_JAPNOA010000056.1"/>
</dbReference>
<feature type="transmembrane region" description="Helical" evidence="1">
    <location>
        <begin position="871"/>
        <end position="889"/>
    </location>
</feature>
<feature type="transmembrane region" description="Helical" evidence="1">
    <location>
        <begin position="971"/>
        <end position="987"/>
    </location>
</feature>
<dbReference type="Gene3D" id="3.30.70.1320">
    <property type="entry name" value="Multidrug efflux transporter AcrB pore domain like"/>
    <property type="match status" value="1"/>
</dbReference>
<keyword evidence="1" id="KW-1133">Transmembrane helix</keyword>
<dbReference type="InterPro" id="IPR027463">
    <property type="entry name" value="AcrB_DN_DC_subdom"/>
</dbReference>
<dbReference type="AlphaFoldDB" id="A0A9X3EFM2"/>
<dbReference type="PANTHER" id="PTHR32063">
    <property type="match status" value="1"/>
</dbReference>
<evidence type="ECO:0000256" key="1">
    <source>
        <dbReference type="SAM" id="Phobius"/>
    </source>
</evidence>
<feature type="transmembrane region" description="Helical" evidence="1">
    <location>
        <begin position="394"/>
        <end position="416"/>
    </location>
</feature>
<accession>A0A9X3EFM2</accession>
<dbReference type="PANTHER" id="PTHR32063:SF33">
    <property type="entry name" value="RND SUPERFAMILY EFFLUX PUMP PERMEASE COMPONENT"/>
    <property type="match status" value="1"/>
</dbReference>
<dbReference type="Gene3D" id="3.30.70.1440">
    <property type="entry name" value="Multidrug efflux transporter AcrB pore domain"/>
    <property type="match status" value="1"/>
</dbReference>
<name>A0A9X3EFM2_9GAMM</name>
<dbReference type="GO" id="GO:0042910">
    <property type="term" value="F:xenobiotic transmembrane transporter activity"/>
    <property type="evidence" value="ECO:0007669"/>
    <property type="project" value="TreeGrafter"/>
</dbReference>
<dbReference type="SUPFAM" id="SSF82866">
    <property type="entry name" value="Multidrug efflux transporter AcrB transmembrane domain"/>
    <property type="match status" value="2"/>
</dbReference>
<comment type="caution">
    <text evidence="2">The sequence shown here is derived from an EMBL/GenBank/DDBJ whole genome shotgun (WGS) entry which is preliminary data.</text>
</comment>
<dbReference type="EMBL" id="JAPNOA010000056">
    <property type="protein sequence ID" value="MCY0966677.1"/>
    <property type="molecule type" value="Genomic_DNA"/>
</dbReference>
<feature type="transmembrane region" description="Helical" evidence="1">
    <location>
        <begin position="999"/>
        <end position="1025"/>
    </location>
</feature>
<dbReference type="GO" id="GO:0005886">
    <property type="term" value="C:plasma membrane"/>
    <property type="evidence" value="ECO:0007669"/>
    <property type="project" value="TreeGrafter"/>
</dbReference>
<dbReference type="PRINTS" id="PR00702">
    <property type="entry name" value="ACRIFLAVINRP"/>
</dbReference>
<feature type="transmembrane region" description="Helical" evidence="1">
    <location>
        <begin position="537"/>
        <end position="556"/>
    </location>
</feature>
<dbReference type="InterPro" id="IPR001036">
    <property type="entry name" value="Acrflvin-R"/>
</dbReference>
<dbReference type="Gene3D" id="3.30.70.1430">
    <property type="entry name" value="Multidrug efflux transporter AcrB pore domain"/>
    <property type="match status" value="2"/>
</dbReference>
<dbReference type="Gene3D" id="1.20.1640.10">
    <property type="entry name" value="Multidrug efflux transporter AcrB transmembrane domain"/>
    <property type="match status" value="2"/>
</dbReference>
<keyword evidence="1" id="KW-0472">Membrane</keyword>
<keyword evidence="3" id="KW-1185">Reference proteome</keyword>
<feature type="transmembrane region" description="Helical" evidence="1">
    <location>
        <begin position="22"/>
        <end position="42"/>
    </location>
</feature>
<proteinExistence type="predicted"/>
<dbReference type="Pfam" id="PF00873">
    <property type="entry name" value="ACR_tran"/>
    <property type="match status" value="1"/>
</dbReference>
<feature type="transmembrane region" description="Helical" evidence="1">
    <location>
        <begin position="364"/>
        <end position="382"/>
    </location>
</feature>
<feature type="transmembrane region" description="Helical" evidence="1">
    <location>
        <begin position="464"/>
        <end position="487"/>
    </location>
</feature>
<reference evidence="2" key="1">
    <citation type="submission" date="2022-11" db="EMBL/GenBank/DDBJ databases">
        <title>Parathalassolutuus dongxingensis gen. nov., sp. nov., a novel member of family Oceanospirillaceae isolated from a coastal shrimp pond in Guangxi, China.</title>
        <authorList>
            <person name="Chen H."/>
        </authorList>
    </citation>
    <scope>NUCLEOTIDE SEQUENCE</scope>
    <source>
        <strain evidence="2">G-43</strain>
    </source>
</reference>
<organism evidence="2 3">
    <name type="scientific">Parathalassolituus penaei</name>
    <dbReference type="NCBI Taxonomy" id="2997323"/>
    <lineage>
        <taxon>Bacteria</taxon>
        <taxon>Pseudomonadati</taxon>
        <taxon>Pseudomonadota</taxon>
        <taxon>Gammaproteobacteria</taxon>
        <taxon>Oceanospirillales</taxon>
        <taxon>Oceanospirillaceae</taxon>
        <taxon>Parathalassolituus</taxon>
    </lineage>
</organism>
<evidence type="ECO:0000313" key="2">
    <source>
        <dbReference type="EMBL" id="MCY0966677.1"/>
    </source>
</evidence>
<protein>
    <submittedName>
        <fullName evidence="2">Efflux RND transporter permease subunit</fullName>
    </submittedName>
</protein>
<dbReference type="Gene3D" id="3.30.2090.10">
    <property type="entry name" value="Multidrug efflux transporter AcrB TolC docking domain, DN and DC subdomains"/>
    <property type="match status" value="2"/>
</dbReference>
<sequence>MTTPANLLNAPGPVAWMARHGVAPNLLMALLIVGGFLMSLYIRKEFIPQYEADMVIVSVAYPGATPAEMAQGVVLPIENELATLDGFKNVNVTVTQGSATVTVELQNGVDRQQAYQDIQQAVNRITTFPAQMEQPLVAIASRAISVMELALFGPVDRYELKRLAESVKDQLLASPGVSKVELTGVPDEEIHIEIAQAELQRYGLTLAQVASLVGGNALEQSAGTVRTAGGDILVTLDDRRYRAREFLDLPLITDASGVQLRVGDIATVTEGFSDTNELVTYNGEDAIRMDIYRAEQETPLTVTKAAYESLEQILPQLPPGISLIVTDDDGKTYNQRVGLLLKNAVIGLVLVMVLLSMFLEYRLAFWVTMGIPTAFLGSLLLLPAMDMSINMISMFAFIVALGIVVDDAIIAGENIYEHMQGGMPFRDAAVLGAREVSGPLAFAILTNVAAFLPLLALPGIMGKLFIAIPVVVISCFLISWVEALFILPSHLAHLSEQPSSRLGRYMDALQMRCDRMLRRFIQNGYRPALEGSLNRPGLTLVLALVLLLMVLAWPASGRMGFSMFPRLEGDFAVATVELPSNAPFSQARDVRERLEKALRDVVAPIEAGGKPVLVSVQGTISGTEVEVEARMVDSEVRPLSTHEVARLWREQLGEMAGIRSLVFDSERGGGPSGGAGLTVELRGSDTDQLRLASEELGQFMAEIGGVKDVANSFTNGKPQWNLQLTDAGRSLGLSADDIASQVRAAIYGARALRQQRQSSEVTVLVRVPEQEREFAADIRRLLIRTGSGQFVPLSEVADVEITNAPAKITRRNGRQILQLTAEVEPREQIPAVMKVLREEAFPQMQARYPAIDFGFSGRQADTTESMSAMQLYGFFSLLLIYALLAIPFRSYSQPLLIMLVIPFGAGGAFLGHMMLGYSLSLMSVMGIVALAGVVVNDSLILVDYANRVRREKGLDAWTAVRDAGVRRFRPILLTTLTTFGGLAPMVFETSRQAQFITPMAVSLGFGILFTTFVCLLVLPAIYVLLDNALARLGLRDEPVAGEENSGPVLP</sequence>
<dbReference type="SUPFAM" id="SSF82693">
    <property type="entry name" value="Multidrug efflux transporter AcrB pore domain, PN1, PN2, PC1 and PC2 subdomains"/>
    <property type="match status" value="2"/>
</dbReference>
<gene>
    <name evidence="2" type="ORF">OUO13_15925</name>
</gene>
<feature type="transmembrane region" description="Helical" evidence="1">
    <location>
        <begin position="436"/>
        <end position="457"/>
    </location>
</feature>
<dbReference type="Proteomes" id="UP001150830">
    <property type="component" value="Unassembled WGS sequence"/>
</dbReference>
<dbReference type="SUPFAM" id="SSF82714">
    <property type="entry name" value="Multidrug efflux transporter AcrB TolC docking domain, DN and DC subdomains"/>
    <property type="match status" value="2"/>
</dbReference>
<evidence type="ECO:0000313" key="3">
    <source>
        <dbReference type="Proteomes" id="UP001150830"/>
    </source>
</evidence>